<name>A0A2I0HIG7_PUNGR</name>
<dbReference type="Pfam" id="PF01453">
    <property type="entry name" value="B_lectin"/>
    <property type="match status" value="1"/>
</dbReference>
<evidence type="ECO:0000313" key="6">
    <source>
        <dbReference type="EMBL" id="PKI31126.1"/>
    </source>
</evidence>
<dbReference type="SMART" id="SM00108">
    <property type="entry name" value="B_lectin"/>
    <property type="match status" value="1"/>
</dbReference>
<dbReference type="EMBL" id="PGOL01009178">
    <property type="protein sequence ID" value="PKI31126.1"/>
    <property type="molecule type" value="Genomic_DNA"/>
</dbReference>
<accession>A0A2I0HIG7</accession>
<dbReference type="AlphaFoldDB" id="A0A2I0HIG7"/>
<feature type="domain" description="Bulb-type lectin" evidence="5">
    <location>
        <begin position="79"/>
        <end position="193"/>
    </location>
</feature>
<dbReference type="SUPFAM" id="SSF51110">
    <property type="entry name" value="alpha-D-mannose-specific plant lectins"/>
    <property type="match status" value="1"/>
</dbReference>
<proteinExistence type="predicted"/>
<dbReference type="InterPro" id="IPR001480">
    <property type="entry name" value="Bulb-type_lectin_dom"/>
</dbReference>
<comment type="caution">
    <text evidence="6">The sequence shown here is derived from an EMBL/GenBank/DDBJ whole genome shotgun (WGS) entry which is preliminary data.</text>
</comment>
<sequence>MAPVTMRLWGPFFRPSKATFSTVALMVVRIAIQIAESYDSTIQRVDSDSDSMAWIGNARSWLNRSSDFSLTSDCSDLILSVSLRIANVLVGNSFVASLLDLSFYTGVDVKTFVLVVIHVNISKVVWIANWSKLISNSDMFVFGNDGNVYLQTDSGLAWSTDTTGKKAKAMVLQNSGNLALRGDKSEGIIWQMFMLRLVSKLEFTERMMLKSFPNRNNLSGYLEIKSGDLLLYGGYKTSQIYWSITSDSRRTNASVSGKVDLTRPLLLSLWIGDFLQTIQYEGIGQLCFQCGIIGHTMSMCSDLTPPPASSAPCEEEPSPTQAKPPMNSSQPSSSGSKAPQHKGEADHPSLFDKILLQVTTPATALAHRNAHNFSVPL</sequence>
<evidence type="ECO:0000256" key="3">
    <source>
        <dbReference type="ARBA" id="ARBA00023180"/>
    </source>
</evidence>
<dbReference type="STRING" id="22663.A0A2I0HIG7"/>
<dbReference type="Gene3D" id="2.90.10.10">
    <property type="entry name" value="Bulb-type lectin domain"/>
    <property type="match status" value="1"/>
</dbReference>
<evidence type="ECO:0000259" key="5">
    <source>
        <dbReference type="PROSITE" id="PS50927"/>
    </source>
</evidence>
<dbReference type="InterPro" id="IPR036426">
    <property type="entry name" value="Bulb-type_lectin_dom_sf"/>
</dbReference>
<dbReference type="PROSITE" id="PS50927">
    <property type="entry name" value="BULB_LECTIN"/>
    <property type="match status" value="1"/>
</dbReference>
<keyword evidence="2" id="KW-1015">Disulfide bond</keyword>
<protein>
    <recommendedName>
        <fullName evidence="5">Bulb-type lectin domain-containing protein</fullName>
    </recommendedName>
</protein>
<evidence type="ECO:0000256" key="1">
    <source>
        <dbReference type="ARBA" id="ARBA00022729"/>
    </source>
</evidence>
<evidence type="ECO:0000256" key="4">
    <source>
        <dbReference type="SAM" id="MobiDB-lite"/>
    </source>
</evidence>
<reference evidence="6 7" key="1">
    <citation type="submission" date="2017-11" db="EMBL/GenBank/DDBJ databases">
        <title>De-novo sequencing of pomegranate (Punica granatum L.) genome.</title>
        <authorList>
            <person name="Akparov Z."/>
            <person name="Amiraslanov A."/>
            <person name="Hajiyeva S."/>
            <person name="Abbasov M."/>
            <person name="Kaur K."/>
            <person name="Hamwieh A."/>
            <person name="Solovyev V."/>
            <person name="Salamov A."/>
            <person name="Braich B."/>
            <person name="Kosarev P."/>
            <person name="Mahmoud A."/>
            <person name="Hajiyev E."/>
            <person name="Babayeva S."/>
            <person name="Izzatullayeva V."/>
            <person name="Mammadov A."/>
            <person name="Mammadov A."/>
            <person name="Sharifova S."/>
            <person name="Ojaghi J."/>
            <person name="Eynullazada K."/>
            <person name="Bayramov B."/>
            <person name="Abdulazimova A."/>
            <person name="Shahmuradov I."/>
        </authorList>
    </citation>
    <scope>NUCLEOTIDE SEQUENCE [LARGE SCALE GENOMIC DNA]</scope>
    <source>
        <strain evidence="7">cv. AG2017</strain>
        <tissue evidence="6">Leaf</tissue>
    </source>
</reference>
<keyword evidence="7" id="KW-1185">Reference proteome</keyword>
<organism evidence="6 7">
    <name type="scientific">Punica granatum</name>
    <name type="common">Pomegranate</name>
    <dbReference type="NCBI Taxonomy" id="22663"/>
    <lineage>
        <taxon>Eukaryota</taxon>
        <taxon>Viridiplantae</taxon>
        <taxon>Streptophyta</taxon>
        <taxon>Embryophyta</taxon>
        <taxon>Tracheophyta</taxon>
        <taxon>Spermatophyta</taxon>
        <taxon>Magnoliopsida</taxon>
        <taxon>eudicotyledons</taxon>
        <taxon>Gunneridae</taxon>
        <taxon>Pentapetalae</taxon>
        <taxon>rosids</taxon>
        <taxon>malvids</taxon>
        <taxon>Myrtales</taxon>
        <taxon>Lythraceae</taxon>
        <taxon>Punica</taxon>
    </lineage>
</organism>
<keyword evidence="3" id="KW-0325">Glycoprotein</keyword>
<keyword evidence="1" id="KW-0732">Signal</keyword>
<dbReference type="Proteomes" id="UP000233551">
    <property type="component" value="Unassembled WGS sequence"/>
</dbReference>
<gene>
    <name evidence="6" type="ORF">CRG98_048483</name>
</gene>
<evidence type="ECO:0000313" key="7">
    <source>
        <dbReference type="Proteomes" id="UP000233551"/>
    </source>
</evidence>
<feature type="region of interest" description="Disordered" evidence="4">
    <location>
        <begin position="304"/>
        <end position="346"/>
    </location>
</feature>
<feature type="compositionally biased region" description="Low complexity" evidence="4">
    <location>
        <begin position="324"/>
        <end position="338"/>
    </location>
</feature>
<evidence type="ECO:0000256" key="2">
    <source>
        <dbReference type="ARBA" id="ARBA00023157"/>
    </source>
</evidence>